<reference evidence="2" key="1">
    <citation type="journal article" date="2021" name="bioRxiv">
        <title>Whole Genome Assembly and Annotation of Northern Wild Rice, Zizania palustris L., Supports a Whole Genome Duplication in the Zizania Genus.</title>
        <authorList>
            <person name="Haas M."/>
            <person name="Kono T."/>
            <person name="Macchietto M."/>
            <person name="Millas R."/>
            <person name="McGilp L."/>
            <person name="Shao M."/>
            <person name="Duquette J."/>
            <person name="Hirsch C.N."/>
            <person name="Kimball J."/>
        </authorList>
    </citation>
    <scope>NUCLEOTIDE SEQUENCE</scope>
    <source>
        <tissue evidence="2">Fresh leaf tissue</tissue>
    </source>
</reference>
<dbReference type="EMBL" id="JAAALK010001694">
    <property type="protein sequence ID" value="KAG8040781.1"/>
    <property type="molecule type" value="Genomic_DNA"/>
</dbReference>
<evidence type="ECO:0000313" key="3">
    <source>
        <dbReference type="Proteomes" id="UP000729402"/>
    </source>
</evidence>
<feature type="compositionally biased region" description="Basic and acidic residues" evidence="1">
    <location>
        <begin position="76"/>
        <end position="99"/>
    </location>
</feature>
<accession>A0A8J5QXK1</accession>
<evidence type="ECO:0000313" key="2">
    <source>
        <dbReference type="EMBL" id="KAG8040781.1"/>
    </source>
</evidence>
<dbReference type="AlphaFoldDB" id="A0A8J5QXK1"/>
<dbReference type="Proteomes" id="UP000729402">
    <property type="component" value="Unassembled WGS sequence"/>
</dbReference>
<feature type="compositionally biased region" description="Polar residues" evidence="1">
    <location>
        <begin position="45"/>
        <end position="54"/>
    </location>
</feature>
<protein>
    <submittedName>
        <fullName evidence="2">Uncharacterized protein</fullName>
    </submittedName>
</protein>
<evidence type="ECO:0000256" key="1">
    <source>
        <dbReference type="SAM" id="MobiDB-lite"/>
    </source>
</evidence>
<comment type="caution">
    <text evidence="2">The sequence shown here is derived from an EMBL/GenBank/DDBJ whole genome shotgun (WGS) entry which is preliminary data.</text>
</comment>
<name>A0A8J5QXK1_ZIZPA</name>
<feature type="region of interest" description="Disordered" evidence="1">
    <location>
        <begin position="36"/>
        <end position="105"/>
    </location>
</feature>
<reference evidence="2" key="2">
    <citation type="submission" date="2021-02" db="EMBL/GenBank/DDBJ databases">
        <authorList>
            <person name="Kimball J.A."/>
            <person name="Haas M.W."/>
            <person name="Macchietto M."/>
            <person name="Kono T."/>
            <person name="Duquette J."/>
            <person name="Shao M."/>
        </authorList>
    </citation>
    <scope>NUCLEOTIDE SEQUENCE</scope>
    <source>
        <tissue evidence="2">Fresh leaf tissue</tissue>
    </source>
</reference>
<keyword evidence="3" id="KW-1185">Reference proteome</keyword>
<proteinExistence type="predicted"/>
<organism evidence="2 3">
    <name type="scientific">Zizania palustris</name>
    <name type="common">Northern wild rice</name>
    <dbReference type="NCBI Taxonomy" id="103762"/>
    <lineage>
        <taxon>Eukaryota</taxon>
        <taxon>Viridiplantae</taxon>
        <taxon>Streptophyta</taxon>
        <taxon>Embryophyta</taxon>
        <taxon>Tracheophyta</taxon>
        <taxon>Spermatophyta</taxon>
        <taxon>Magnoliopsida</taxon>
        <taxon>Liliopsida</taxon>
        <taxon>Poales</taxon>
        <taxon>Poaceae</taxon>
        <taxon>BOP clade</taxon>
        <taxon>Oryzoideae</taxon>
        <taxon>Oryzeae</taxon>
        <taxon>Zizaniinae</taxon>
        <taxon>Zizania</taxon>
    </lineage>
</organism>
<gene>
    <name evidence="2" type="ORF">GUJ93_ZPchr0406g33339</name>
</gene>
<sequence>MALSPLPVWMHKDVLQVASLRTSHLSSSVLFCTISSKRRRRRRTSPTMASSNLAAETAQMHAFSRGGGGVGAGEDSAARCKEEGQDRQEDGKGEEEGHKTKNGSV</sequence>